<reference evidence="1 2" key="1">
    <citation type="journal article" date="2014" name="Genome Announc.">
        <title>Complete Genome Sequence of the Novel Giant Pseudomonas Phage PaBG.</title>
        <authorList>
            <person name="Sykilinda N.N."/>
            <person name="Bondar A.A."/>
            <person name="Gorshkova A.S."/>
            <person name="Kurochkina L.P."/>
            <person name="Kulikov E.E."/>
            <person name="Shneider M.M."/>
            <person name="Kadykov V.A."/>
            <person name="Solovjeva N.V."/>
            <person name="Kabilov M.R."/>
            <person name="Mesyanzhinov V.V."/>
            <person name="Vlassov V.V."/>
            <person name="Drukker V.V."/>
            <person name="Miroshnikov K.A."/>
        </authorList>
    </citation>
    <scope>NUCLEOTIDE SEQUENCE [LARGE SCALE GENOMIC DNA]</scope>
</reference>
<organism evidence="1 2">
    <name type="scientific">Pseudomonas phage PaBG</name>
    <dbReference type="NCBI Taxonomy" id="1335230"/>
    <lineage>
        <taxon>Viruses</taxon>
        <taxon>Duplodnaviria</taxon>
        <taxon>Heunggongvirae</taxon>
        <taxon>Uroviricota</taxon>
        <taxon>Caudoviricetes</taxon>
        <taxon>Baikalvirus</taxon>
        <taxon>Baikalvirus PaBG</taxon>
    </lineage>
</organism>
<dbReference type="EMBL" id="KF147891">
    <property type="protein sequence ID" value="AGS82176.1"/>
    <property type="molecule type" value="Genomic_DNA"/>
</dbReference>
<proteinExistence type="predicted"/>
<name>S5WKR7_9CAUD</name>
<dbReference type="Proteomes" id="UP000015545">
    <property type="component" value="Segment"/>
</dbReference>
<gene>
    <name evidence="1" type="ORF">PaBG_00293</name>
</gene>
<sequence length="101" mass="11696">MLTPYAKVERFRKRLEKELKQTELLLDVKVVREGAGYAVKAGNWLFTVDSPHHADYHYTLYRLNGEARHTALEQDTWEAFPEGERDFFRKAIVAMGVLANA</sequence>
<protein>
    <submittedName>
        <fullName evidence="1">Uncharacterized protein</fullName>
    </submittedName>
</protein>
<evidence type="ECO:0000313" key="1">
    <source>
        <dbReference type="EMBL" id="AGS82176.1"/>
    </source>
</evidence>
<dbReference type="KEGG" id="vg:16574978"/>
<keyword evidence="2" id="KW-1185">Reference proteome</keyword>
<accession>S5WKR7</accession>
<dbReference type="RefSeq" id="YP_008433623.1">
    <property type="nucleotide sequence ID" value="NC_022096.1"/>
</dbReference>
<evidence type="ECO:0000313" key="2">
    <source>
        <dbReference type="Proteomes" id="UP000015545"/>
    </source>
</evidence>